<dbReference type="RefSeq" id="WP_038987713.1">
    <property type="nucleotide sequence ID" value="NZ_JACAJW010000025.1"/>
</dbReference>
<dbReference type="PANTHER" id="PTHR10545">
    <property type="entry name" value="DIAMINE N-ACETYLTRANSFERASE"/>
    <property type="match status" value="1"/>
</dbReference>
<feature type="domain" description="N-acetyltransferase" evidence="3">
    <location>
        <begin position="1"/>
        <end position="157"/>
    </location>
</feature>
<proteinExistence type="predicted"/>
<reference evidence="4 5" key="1">
    <citation type="submission" date="2016-01" db="EMBL/GenBank/DDBJ databases">
        <title>Whole genome sequencing of Myroides marinus L41.</title>
        <authorList>
            <person name="Hong K.W."/>
        </authorList>
    </citation>
    <scope>NUCLEOTIDE SEQUENCE [LARGE SCALE GENOMIC DNA]</scope>
    <source>
        <strain evidence="4 5">L41</strain>
    </source>
</reference>
<protein>
    <submittedName>
        <fullName evidence="4">Acetyltransferase</fullName>
    </submittedName>
</protein>
<dbReference type="PROSITE" id="PS51186">
    <property type="entry name" value="GNAT"/>
    <property type="match status" value="1"/>
</dbReference>
<dbReference type="OrthoDB" id="5419426at2"/>
<name>A0A161U809_9FLAO</name>
<comment type="caution">
    <text evidence="4">The sequence shown here is derived from an EMBL/GenBank/DDBJ whole genome shotgun (WGS) entry which is preliminary data.</text>
</comment>
<dbReference type="Proteomes" id="UP000076630">
    <property type="component" value="Unassembled WGS sequence"/>
</dbReference>
<evidence type="ECO:0000313" key="4">
    <source>
        <dbReference type="EMBL" id="KZE81896.1"/>
    </source>
</evidence>
<evidence type="ECO:0000313" key="5">
    <source>
        <dbReference type="Proteomes" id="UP000076630"/>
    </source>
</evidence>
<dbReference type="SUPFAM" id="SSF55729">
    <property type="entry name" value="Acyl-CoA N-acyltransferases (Nat)"/>
    <property type="match status" value="1"/>
</dbReference>
<accession>A0A161U809</accession>
<gene>
    <name evidence="4" type="ORF">AV926_00895</name>
</gene>
<dbReference type="Gene3D" id="3.40.630.30">
    <property type="match status" value="1"/>
</dbReference>
<dbReference type="CDD" id="cd04301">
    <property type="entry name" value="NAT_SF"/>
    <property type="match status" value="1"/>
</dbReference>
<keyword evidence="5" id="KW-1185">Reference proteome</keyword>
<dbReference type="PANTHER" id="PTHR10545:SF29">
    <property type="entry name" value="GH14572P-RELATED"/>
    <property type="match status" value="1"/>
</dbReference>
<keyword evidence="1 4" id="KW-0808">Transferase</keyword>
<dbReference type="EMBL" id="LQNU01000050">
    <property type="protein sequence ID" value="KZE81896.1"/>
    <property type="molecule type" value="Genomic_DNA"/>
</dbReference>
<dbReference type="InterPro" id="IPR000182">
    <property type="entry name" value="GNAT_dom"/>
</dbReference>
<organism evidence="4 5">
    <name type="scientific">Myroides marinus</name>
    <dbReference type="NCBI Taxonomy" id="703342"/>
    <lineage>
        <taxon>Bacteria</taxon>
        <taxon>Pseudomonadati</taxon>
        <taxon>Bacteroidota</taxon>
        <taxon>Flavobacteriia</taxon>
        <taxon>Flavobacteriales</taxon>
        <taxon>Flavobacteriaceae</taxon>
        <taxon>Myroides</taxon>
    </lineage>
</organism>
<evidence type="ECO:0000256" key="1">
    <source>
        <dbReference type="ARBA" id="ARBA00022679"/>
    </source>
</evidence>
<evidence type="ECO:0000259" key="3">
    <source>
        <dbReference type="PROSITE" id="PS51186"/>
    </source>
</evidence>
<dbReference type="GO" id="GO:0008080">
    <property type="term" value="F:N-acetyltransferase activity"/>
    <property type="evidence" value="ECO:0007669"/>
    <property type="project" value="TreeGrafter"/>
</dbReference>
<evidence type="ECO:0000256" key="2">
    <source>
        <dbReference type="ARBA" id="ARBA00023315"/>
    </source>
</evidence>
<dbReference type="InterPro" id="IPR051016">
    <property type="entry name" value="Diverse_Substrate_AcTransf"/>
</dbReference>
<sequence>MIRKAHLEDLPTIQQLYFNLFEVMADLEPHYMKAAAQDQDFIKSVILGENDFAIFVAEDNNEVQGFAIAQLQSAPPYNCFLQKRLVYLMDLVVSPNSRGKGYGKTLIQAVKEWGIDSKVDYFELSVLAQNKKAIELYLREGFDTFNLSMRMRLDNQE</sequence>
<dbReference type="AlphaFoldDB" id="A0A161U809"/>
<dbReference type="Pfam" id="PF00583">
    <property type="entry name" value="Acetyltransf_1"/>
    <property type="match status" value="1"/>
</dbReference>
<dbReference type="InterPro" id="IPR016181">
    <property type="entry name" value="Acyl_CoA_acyltransferase"/>
</dbReference>
<keyword evidence="2" id="KW-0012">Acyltransferase</keyword>